<evidence type="ECO:0000256" key="1">
    <source>
        <dbReference type="ARBA" id="ARBA00000822"/>
    </source>
</evidence>
<evidence type="ECO:0000259" key="15">
    <source>
        <dbReference type="PROSITE" id="PS50941"/>
    </source>
</evidence>
<keyword evidence="5 12" id="KW-0378">Hydrolase</keyword>
<dbReference type="SUPFAM" id="SSF57016">
    <property type="entry name" value="Plant lectins/antimicrobial peptides"/>
    <property type="match status" value="2"/>
</dbReference>
<dbReference type="Gene3D" id="3.10.50.10">
    <property type="match status" value="1"/>
</dbReference>
<dbReference type="Proteomes" id="UP001144191">
    <property type="component" value="Unassembled WGS sequence"/>
</dbReference>
<dbReference type="SUPFAM" id="SSF54556">
    <property type="entry name" value="Chitinase insertion domain"/>
    <property type="match status" value="1"/>
</dbReference>
<evidence type="ECO:0000256" key="4">
    <source>
        <dbReference type="ARBA" id="ARBA00022669"/>
    </source>
</evidence>
<evidence type="ECO:0000256" key="13">
    <source>
        <dbReference type="SAM" id="MobiDB-lite"/>
    </source>
</evidence>
<dbReference type="PROSITE" id="PS50941">
    <property type="entry name" value="CHIT_BIND_I_2"/>
    <property type="match status" value="2"/>
</dbReference>
<dbReference type="Gene3D" id="3.20.20.80">
    <property type="entry name" value="Glycosidases"/>
    <property type="match status" value="1"/>
</dbReference>
<evidence type="ECO:0000259" key="16">
    <source>
        <dbReference type="PROSITE" id="PS51910"/>
    </source>
</evidence>
<keyword evidence="14" id="KW-0732">Signal</keyword>
<keyword evidence="7" id="KW-0843">Virulence</keyword>
<feature type="region of interest" description="Disordered" evidence="13">
    <location>
        <begin position="890"/>
        <end position="934"/>
    </location>
</feature>
<dbReference type="PROSITE" id="PS01095">
    <property type="entry name" value="GH18_1"/>
    <property type="match status" value="1"/>
</dbReference>
<reference evidence="17" key="1">
    <citation type="submission" date="2022-07" db="EMBL/GenBank/DDBJ databases">
        <title>Taxonomy of Aspergillus series Nigri: significant species reduction supported by multi-species coalescent approaches.</title>
        <authorList>
            <person name="Bian C."/>
            <person name="Kusuya Y."/>
            <person name="Sklenar F."/>
            <person name="D'hooge E."/>
            <person name="Yaguchi T."/>
            <person name="Takahashi H."/>
            <person name="Hubka V."/>
        </authorList>
    </citation>
    <scope>NUCLEOTIDE SEQUENCE</scope>
    <source>
        <strain evidence="17">IFM 63604</strain>
    </source>
</reference>
<comment type="similarity">
    <text evidence="2">Belongs to the glycosyl hydrolase 18 family. Chitinase class V subfamily.</text>
</comment>
<name>A0A9W6A571_ASPNG</name>
<dbReference type="PANTHER" id="PTHR47700:SF2">
    <property type="entry name" value="CHITINASE"/>
    <property type="match status" value="1"/>
</dbReference>
<dbReference type="AlphaFoldDB" id="A0A9W6A571"/>
<dbReference type="GO" id="GO:0006032">
    <property type="term" value="P:chitin catabolic process"/>
    <property type="evidence" value="ECO:0007669"/>
    <property type="project" value="UniProtKB-KW"/>
</dbReference>
<dbReference type="SUPFAM" id="SSF51445">
    <property type="entry name" value="(Trans)glycosidases"/>
    <property type="match status" value="1"/>
</dbReference>
<comment type="caution">
    <text evidence="11">Lacks conserved residue(s) required for the propagation of feature annotation.</text>
</comment>
<keyword evidence="11" id="KW-1015">Disulfide bond</keyword>
<comment type="catalytic activity">
    <reaction evidence="1">
        <text>Random endo-hydrolysis of N-acetyl-beta-D-glucosaminide (1-&gt;4)-beta-linkages in chitin and chitodextrins.</text>
        <dbReference type="EC" id="3.2.1.14"/>
    </reaction>
</comment>
<feature type="domain" description="GH18" evidence="16">
    <location>
        <begin position="161"/>
        <end position="515"/>
    </location>
</feature>
<gene>
    <name evidence="17" type="ORF">AnigIFM63604_011555</name>
</gene>
<dbReference type="Gene3D" id="3.30.60.10">
    <property type="entry name" value="Endochitinase-like"/>
    <property type="match status" value="3"/>
</dbReference>
<dbReference type="InterPro" id="IPR029070">
    <property type="entry name" value="Chitinase_insertion_sf"/>
</dbReference>
<dbReference type="CDD" id="cd06922">
    <property type="entry name" value="ChtBD1_GH18_1"/>
    <property type="match status" value="1"/>
</dbReference>
<dbReference type="InterPro" id="IPR017853">
    <property type="entry name" value="GH"/>
</dbReference>
<accession>A0A9W6A571</accession>
<evidence type="ECO:0000313" key="18">
    <source>
        <dbReference type="Proteomes" id="UP001144191"/>
    </source>
</evidence>
<evidence type="ECO:0000256" key="6">
    <source>
        <dbReference type="ARBA" id="ARBA00023024"/>
    </source>
</evidence>
<dbReference type="PROSITE" id="PS51910">
    <property type="entry name" value="GH18_2"/>
    <property type="match status" value="1"/>
</dbReference>
<evidence type="ECO:0000256" key="2">
    <source>
        <dbReference type="ARBA" id="ARBA00008682"/>
    </source>
</evidence>
<dbReference type="Pfam" id="PF00187">
    <property type="entry name" value="Chitin_bind_1"/>
    <property type="match status" value="1"/>
</dbReference>
<dbReference type="PANTHER" id="PTHR47700">
    <property type="entry name" value="V CHITINASE, PUTATIVE (AFU_ORTHOLOGUE AFUA_6G13720)-RELATED"/>
    <property type="match status" value="1"/>
</dbReference>
<dbReference type="InterPro" id="IPR011583">
    <property type="entry name" value="Chitinase_II/V-like_cat"/>
</dbReference>
<dbReference type="InterPro" id="IPR001223">
    <property type="entry name" value="Glyco_hydro18_cat"/>
</dbReference>
<dbReference type="InterPro" id="IPR001002">
    <property type="entry name" value="Chitin-bd_1"/>
</dbReference>
<dbReference type="CDD" id="cd00035">
    <property type="entry name" value="ChtBD1"/>
    <property type="match status" value="1"/>
</dbReference>
<sequence length="1254" mass="140279">MALRTGTGLLALLFVFLAIFCNISTVLAQSCSASNPCATGCCSKYGYCGTGEDHCGADCIANCDYEATTECSATKPCAEGCCSKFGVCGYGPDYCGKENCVANCERTSECDPGNWGLEYSSSSTCPLNVCCSKYGFCGTTEEFCGDKKVKRPSCVPSQRLRRVVGYYEGWATTRPCKAFWPEQIPKGVYTHLNYAFATIDPITFEVLPPTALEAKLMTRLTSLKDHDPGLRVNIAIGGWSFNDPGTTASVFTQLAASEDNQMKFFRSLASFMATYNFDGVDIDWEYPVDSDRSGRKDDFQNFPKFISNLKNALKGTGGRDELSLTLPTSYWYLRNFDIKALAKSVDYFNYMSYDLHGTWDKGNKWTGEYLDAHTNLTEITDSLDLLWRNDISPDKVVMGVAFYSRAFTVEDTKCMDPGCRFVSGSDPGECSRQTGILMNSELDDIRANKSLTPSLDKEAAVQILKWGNQWASYDDKTTFKLRIDFAKKTCLGGIMVWAVSHDTYDGAYSSALASISPQIKPIKKLQVSPNGLTVTRDERIRQCKWTSCGQTCPSDYVAISRSDPKYRKGELMLDSIRCPKGASHTLCCPKEDVPKCGWYTHNNGNCSPDCPSGYFEIGSISSNGLCHHDYEAACCESNKDSTGLYNTLQWSEAPMCDWGECPVVDDKKSTTLALATAGSGDADKKTWDNCDWYDSVDSPPKGKPDDYCVDSCPSDMVRLATYRYDKNCAGGVRAFCCTDNYYTSKSQTNPEMADFRSSLNNYLEDGTCSMGESASLSRRDLFGRDTDKYEDLQFLIPLLYTLLVKNDTDLNAKEKLEAGYWDDWAKSNSLTGLVLSTLRSFVRQTRLWYEMGGKYVAQNILCRPTTWNDMAQQKSIPVCQGDPCDEGADPDLCRTAELDGETDHDDDDDDGSSSSDEDDGTLDKRMLSAPSHGTLEKRAAPKTYKVWCAGTGDWVDGLKIKPVYYPSAGRWQPTDVQYKEARTYQSRTDCANPLVDPMEKDGNNYDTEHVLELQMVPMFFRFATTGELTSGRTASFQPIDCTFFLPTSQGGIDFLHQSVMPKAEIYPGDPYEDRRAKSPEFRIMAALGTSKNKENFYLLEKAVNGMKARVFRNVDLVDPTKWAGFIKDTSNPGIPLKEIKAAIAVWHYLNDQDVKNSFVELVSHLREVWVEVDSRFNNNQPLFLPAWDEWWHDYIEYQVERTSTWITNGIAAMRKVWSDESHDNDPAKLIVLAALSELEAFEVEIVRYNHLIFP</sequence>
<dbReference type="InterPro" id="IPR001579">
    <property type="entry name" value="Glyco_hydro_18_chit_AS"/>
</dbReference>
<keyword evidence="4 11" id="KW-0147">Chitin-binding</keyword>
<dbReference type="Pfam" id="PF00704">
    <property type="entry name" value="Glyco_hydro_18"/>
    <property type="match status" value="1"/>
</dbReference>
<feature type="domain" description="Chitin-binding type-1" evidence="15">
    <location>
        <begin position="18"/>
        <end position="65"/>
    </location>
</feature>
<feature type="chain" id="PRO_5040810822" description="chitinase" evidence="14">
    <location>
        <begin position="29"/>
        <end position="1254"/>
    </location>
</feature>
<feature type="disulfide bond" evidence="11">
    <location>
        <begin position="59"/>
        <end position="63"/>
    </location>
</feature>
<feature type="disulfide bond" evidence="11">
    <location>
        <begin position="130"/>
        <end position="144"/>
    </location>
</feature>
<evidence type="ECO:0000256" key="14">
    <source>
        <dbReference type="SAM" id="SignalP"/>
    </source>
</evidence>
<evidence type="ECO:0000256" key="11">
    <source>
        <dbReference type="PROSITE-ProRule" id="PRU00261"/>
    </source>
</evidence>
<protein>
    <recommendedName>
        <fullName evidence="3">chitinase</fullName>
        <ecNumber evidence="3">3.2.1.14</ecNumber>
    </recommendedName>
</protein>
<feature type="disulfide bond" evidence="11">
    <location>
        <begin position="125"/>
        <end position="137"/>
    </location>
</feature>
<dbReference type="SMART" id="SM00636">
    <property type="entry name" value="Glyco_18"/>
    <property type="match status" value="1"/>
</dbReference>
<feature type="signal peptide" evidence="14">
    <location>
        <begin position="1"/>
        <end position="28"/>
    </location>
</feature>
<dbReference type="GO" id="GO:0008061">
    <property type="term" value="F:chitin binding"/>
    <property type="evidence" value="ECO:0007669"/>
    <property type="project" value="UniProtKB-UniRule"/>
</dbReference>
<feature type="compositionally biased region" description="Acidic residues" evidence="13">
    <location>
        <begin position="898"/>
        <end position="920"/>
    </location>
</feature>
<keyword evidence="6" id="KW-0146">Chitin degradation</keyword>
<keyword evidence="8" id="KW-0119">Carbohydrate metabolism</keyword>
<dbReference type="SMART" id="SM00270">
    <property type="entry name" value="ChtBD1"/>
    <property type="match status" value="3"/>
</dbReference>
<organism evidence="17 18">
    <name type="scientific">Aspergillus niger</name>
    <dbReference type="NCBI Taxonomy" id="5061"/>
    <lineage>
        <taxon>Eukaryota</taxon>
        <taxon>Fungi</taxon>
        <taxon>Dikarya</taxon>
        <taxon>Ascomycota</taxon>
        <taxon>Pezizomycotina</taxon>
        <taxon>Eurotiomycetes</taxon>
        <taxon>Eurotiomycetidae</taxon>
        <taxon>Eurotiales</taxon>
        <taxon>Aspergillaceae</taxon>
        <taxon>Aspergillus</taxon>
        <taxon>Aspergillus subgen. Circumdati</taxon>
    </lineage>
</organism>
<evidence type="ECO:0000256" key="7">
    <source>
        <dbReference type="ARBA" id="ARBA00023026"/>
    </source>
</evidence>
<dbReference type="EC" id="3.2.1.14" evidence="3"/>
<dbReference type="GO" id="GO:0000272">
    <property type="term" value="P:polysaccharide catabolic process"/>
    <property type="evidence" value="ECO:0007669"/>
    <property type="project" value="UniProtKB-KW"/>
</dbReference>
<keyword evidence="9 12" id="KW-0326">Glycosidase</keyword>
<feature type="disulfide bond" evidence="11">
    <location>
        <begin position="41"/>
        <end position="55"/>
    </location>
</feature>
<proteinExistence type="inferred from homology"/>
<dbReference type="InterPro" id="IPR053214">
    <property type="entry name" value="LysM12-like"/>
</dbReference>
<dbReference type="InterPro" id="IPR018371">
    <property type="entry name" value="Chitin-binding_1_CS"/>
</dbReference>
<feature type="domain" description="Chitin-binding type-1" evidence="15">
    <location>
        <begin position="107"/>
        <end position="156"/>
    </location>
</feature>
<evidence type="ECO:0000256" key="8">
    <source>
        <dbReference type="ARBA" id="ARBA00023277"/>
    </source>
</evidence>
<evidence type="ECO:0000256" key="5">
    <source>
        <dbReference type="ARBA" id="ARBA00022801"/>
    </source>
</evidence>
<dbReference type="InterPro" id="IPR036861">
    <property type="entry name" value="Endochitinase-like_sf"/>
</dbReference>
<evidence type="ECO:0000256" key="10">
    <source>
        <dbReference type="ARBA" id="ARBA00023326"/>
    </source>
</evidence>
<dbReference type="GO" id="GO:0008843">
    <property type="term" value="F:endochitinase activity"/>
    <property type="evidence" value="ECO:0007669"/>
    <property type="project" value="UniProtKB-EC"/>
</dbReference>
<dbReference type="PROSITE" id="PS51257">
    <property type="entry name" value="PROKAR_LIPOPROTEIN"/>
    <property type="match status" value="1"/>
</dbReference>
<evidence type="ECO:0000256" key="9">
    <source>
        <dbReference type="ARBA" id="ARBA00023295"/>
    </source>
</evidence>
<dbReference type="EMBL" id="BRPB01000091">
    <property type="protein sequence ID" value="GLA54028.1"/>
    <property type="molecule type" value="Genomic_DNA"/>
</dbReference>
<evidence type="ECO:0000313" key="17">
    <source>
        <dbReference type="EMBL" id="GLA54028.1"/>
    </source>
</evidence>
<evidence type="ECO:0000256" key="3">
    <source>
        <dbReference type="ARBA" id="ARBA00012729"/>
    </source>
</evidence>
<dbReference type="PROSITE" id="PS00026">
    <property type="entry name" value="CHIT_BIND_I_1"/>
    <property type="match status" value="1"/>
</dbReference>
<evidence type="ECO:0000256" key="12">
    <source>
        <dbReference type="RuleBase" id="RU000489"/>
    </source>
</evidence>
<keyword evidence="10" id="KW-0624">Polysaccharide degradation</keyword>
<comment type="caution">
    <text evidence="17">The sequence shown here is derived from an EMBL/GenBank/DDBJ whole genome shotgun (WGS) entry which is preliminary data.</text>
</comment>